<dbReference type="GO" id="GO:0003700">
    <property type="term" value="F:DNA-binding transcription factor activity"/>
    <property type="evidence" value="ECO:0007669"/>
    <property type="project" value="InterPro"/>
</dbReference>
<reference evidence="6 7" key="1">
    <citation type="submission" date="2015-12" db="EMBL/GenBank/DDBJ databases">
        <title>Nitrous oxide reduction kinetics distinguish bacteria harboring typical versus atypical NosZ.</title>
        <authorList>
            <person name="Yoon S."/>
            <person name="Nissen S."/>
            <person name="Park D."/>
            <person name="Sanford R.A."/>
            <person name="Loeffler F.E."/>
        </authorList>
    </citation>
    <scope>NUCLEOTIDE SEQUENCE [LARGE SCALE GENOMIC DNA]</scope>
    <source>
        <strain evidence="6 7">ATCC BAA-841</strain>
    </source>
</reference>
<accession>A0A133XGV2</accession>
<dbReference type="Pfam" id="PF00126">
    <property type="entry name" value="HTH_1"/>
    <property type="match status" value="1"/>
</dbReference>
<dbReference type="EMBL" id="LODL01000021">
    <property type="protein sequence ID" value="KXB30175.1"/>
    <property type="molecule type" value="Genomic_DNA"/>
</dbReference>
<evidence type="ECO:0000259" key="5">
    <source>
        <dbReference type="PROSITE" id="PS50931"/>
    </source>
</evidence>
<proteinExistence type="inferred from homology"/>
<feature type="domain" description="HTH lysR-type" evidence="5">
    <location>
        <begin position="3"/>
        <end position="60"/>
    </location>
</feature>
<keyword evidence="3" id="KW-0238">DNA-binding</keyword>
<sequence>MRITLRQMEIFAAIAHTENVSRAAEHLSMSQSAASNALVELERQFDCPLFDRVGKSLRLNGTGRGLLPQVEDMLGRAADIEGYLAGGVLGPLAVGATLTIGNYLATLVAAEYLRRHPASKLRLHVANTHSIVEQLTHFELDIGLIEGEANDPDLLLEPWLEDALVVFCAPQHPLATVGEAGPALLAEQKWIVREAGSGTRALFDRAIARVLPGLHIQLELEHTEAIKRAVESGLGIGCLSRLALREAFRRGSLVEIGTPQLDLRRHFYFARHRQRRVSPATQEFIALCREMTGSALGTDSLALPFIA</sequence>
<protein>
    <submittedName>
        <fullName evidence="6">LysR family transcriptional regulator</fullName>
    </submittedName>
</protein>
<dbReference type="InterPro" id="IPR000847">
    <property type="entry name" value="LysR_HTH_N"/>
</dbReference>
<keyword evidence="7" id="KW-1185">Reference proteome</keyword>
<dbReference type="Gene3D" id="1.10.10.10">
    <property type="entry name" value="Winged helix-like DNA-binding domain superfamily/Winged helix DNA-binding domain"/>
    <property type="match status" value="1"/>
</dbReference>
<organism evidence="6 7">
    <name type="scientific">Dechloromonas denitrificans</name>
    <dbReference type="NCBI Taxonomy" id="281362"/>
    <lineage>
        <taxon>Bacteria</taxon>
        <taxon>Pseudomonadati</taxon>
        <taxon>Pseudomonadota</taxon>
        <taxon>Betaproteobacteria</taxon>
        <taxon>Rhodocyclales</taxon>
        <taxon>Azonexaceae</taxon>
        <taxon>Dechloromonas</taxon>
    </lineage>
</organism>
<dbReference type="Pfam" id="PF03466">
    <property type="entry name" value="LysR_substrate"/>
    <property type="match status" value="1"/>
</dbReference>
<dbReference type="PRINTS" id="PR00039">
    <property type="entry name" value="HTHLYSR"/>
</dbReference>
<evidence type="ECO:0000256" key="3">
    <source>
        <dbReference type="ARBA" id="ARBA00023125"/>
    </source>
</evidence>
<dbReference type="AlphaFoldDB" id="A0A133XGV2"/>
<dbReference type="PANTHER" id="PTHR30126:SF94">
    <property type="entry name" value="LYSR FAMILY TRANSCRIPTIONAL REGULATOR"/>
    <property type="match status" value="1"/>
</dbReference>
<dbReference type="RefSeq" id="WP_066883548.1">
    <property type="nucleotide sequence ID" value="NZ_LODL01000021.1"/>
</dbReference>
<keyword evidence="4" id="KW-0804">Transcription</keyword>
<evidence type="ECO:0000256" key="4">
    <source>
        <dbReference type="ARBA" id="ARBA00023163"/>
    </source>
</evidence>
<dbReference type="InterPro" id="IPR036388">
    <property type="entry name" value="WH-like_DNA-bd_sf"/>
</dbReference>
<dbReference type="STRING" id="281362.AT959_12470"/>
<evidence type="ECO:0000313" key="7">
    <source>
        <dbReference type="Proteomes" id="UP000070186"/>
    </source>
</evidence>
<dbReference type="PANTHER" id="PTHR30126">
    <property type="entry name" value="HTH-TYPE TRANSCRIPTIONAL REGULATOR"/>
    <property type="match status" value="1"/>
</dbReference>
<dbReference type="SUPFAM" id="SSF46785">
    <property type="entry name" value="Winged helix' DNA-binding domain"/>
    <property type="match status" value="1"/>
</dbReference>
<dbReference type="GO" id="GO:0000976">
    <property type="term" value="F:transcription cis-regulatory region binding"/>
    <property type="evidence" value="ECO:0007669"/>
    <property type="project" value="TreeGrafter"/>
</dbReference>
<dbReference type="CDD" id="cd08420">
    <property type="entry name" value="PBP2_CysL_like"/>
    <property type="match status" value="1"/>
</dbReference>
<evidence type="ECO:0000313" key="6">
    <source>
        <dbReference type="EMBL" id="KXB30175.1"/>
    </source>
</evidence>
<dbReference type="InterPro" id="IPR005119">
    <property type="entry name" value="LysR_subst-bd"/>
</dbReference>
<keyword evidence="2" id="KW-0805">Transcription regulation</keyword>
<evidence type="ECO:0000256" key="2">
    <source>
        <dbReference type="ARBA" id="ARBA00023015"/>
    </source>
</evidence>
<comment type="caution">
    <text evidence="6">The sequence shown here is derived from an EMBL/GenBank/DDBJ whole genome shotgun (WGS) entry which is preliminary data.</text>
</comment>
<comment type="similarity">
    <text evidence="1">Belongs to the LysR transcriptional regulatory family.</text>
</comment>
<gene>
    <name evidence="6" type="ORF">AT959_12470</name>
</gene>
<dbReference type="PROSITE" id="PS50931">
    <property type="entry name" value="HTH_LYSR"/>
    <property type="match status" value="1"/>
</dbReference>
<name>A0A133XGV2_9RHOO</name>
<dbReference type="Gene3D" id="3.40.190.290">
    <property type="match status" value="1"/>
</dbReference>
<evidence type="ECO:0000256" key="1">
    <source>
        <dbReference type="ARBA" id="ARBA00009437"/>
    </source>
</evidence>
<dbReference type="Proteomes" id="UP000070186">
    <property type="component" value="Unassembled WGS sequence"/>
</dbReference>
<dbReference type="SUPFAM" id="SSF53850">
    <property type="entry name" value="Periplasmic binding protein-like II"/>
    <property type="match status" value="1"/>
</dbReference>
<dbReference type="InterPro" id="IPR036390">
    <property type="entry name" value="WH_DNA-bd_sf"/>
</dbReference>